<accession>A0A1S6IX52</accession>
<evidence type="ECO:0000256" key="11">
    <source>
        <dbReference type="SAM" id="MobiDB-lite"/>
    </source>
</evidence>
<dbReference type="EC" id="5.6.2.1" evidence="10"/>
<keyword evidence="6" id="KW-0460">Magnesium</keyword>
<dbReference type="InterPro" id="IPR013498">
    <property type="entry name" value="Topo_IA_Znf"/>
</dbReference>
<keyword evidence="3" id="KW-0479">Metal-binding</keyword>
<dbReference type="InterPro" id="IPR003602">
    <property type="entry name" value="Topo_IA_DNA-bd_dom"/>
</dbReference>
<evidence type="ECO:0000256" key="5">
    <source>
        <dbReference type="ARBA" id="ARBA00022833"/>
    </source>
</evidence>
<dbReference type="InterPro" id="IPR034149">
    <property type="entry name" value="TOPRIM_TopoI"/>
</dbReference>
<feature type="site" description="Interaction with DNA" evidence="10">
    <location>
        <position position="491"/>
    </location>
</feature>
<dbReference type="InterPro" id="IPR023405">
    <property type="entry name" value="Topo_IA_core_domain"/>
</dbReference>
<comment type="function">
    <text evidence="10">Releases the supercoiling and torsional tension of DNA, which is introduced during the DNA replication and transcription, by transiently cleaving and rejoining one strand of the DNA duplex. Introduces a single-strand break via transesterification at a target site in duplex DNA. The scissile phosphodiester is attacked by the catalytic tyrosine of the enzyme, resulting in the formation of a DNA-(5'-phosphotyrosyl)-enzyme intermediate and the expulsion of a 3'-OH DNA strand. The free DNA strand then undergoes passage around the unbroken strand, thus removing DNA supercoils. Finally, in the religation step, the DNA 3'-OH attacks the covalent intermediate to expel the active-site tyrosine and restore the DNA phosphodiester backbone.</text>
</comment>
<dbReference type="GO" id="GO:0003677">
    <property type="term" value="F:DNA binding"/>
    <property type="evidence" value="ECO:0007669"/>
    <property type="project" value="UniProtKB-KW"/>
</dbReference>
<dbReference type="RefSeq" id="WP_179946664.1">
    <property type="nucleotide sequence ID" value="NZ_CP019698.1"/>
</dbReference>
<dbReference type="PANTHER" id="PTHR42785:SF1">
    <property type="entry name" value="DNA TOPOISOMERASE"/>
    <property type="match status" value="1"/>
</dbReference>
<dbReference type="PROSITE" id="PS52039">
    <property type="entry name" value="TOPO_IA_2"/>
    <property type="match status" value="1"/>
</dbReference>
<evidence type="ECO:0000313" key="14">
    <source>
        <dbReference type="EMBL" id="AQS59366.1"/>
    </source>
</evidence>
<proteinExistence type="inferred from homology"/>
<feature type="domain" description="Toprim" evidence="12">
    <location>
        <begin position="3"/>
        <end position="113"/>
    </location>
</feature>
<protein>
    <recommendedName>
        <fullName evidence="10">DNA topoisomerase 1</fullName>
        <ecNumber evidence="10">5.6.2.1</ecNumber>
    </recommendedName>
    <alternativeName>
        <fullName evidence="10">DNA topoisomerase I</fullName>
    </alternativeName>
</protein>
<dbReference type="EMBL" id="CP019698">
    <property type="protein sequence ID" value="AQS59366.1"/>
    <property type="molecule type" value="Genomic_DNA"/>
</dbReference>
<evidence type="ECO:0000256" key="4">
    <source>
        <dbReference type="ARBA" id="ARBA00022771"/>
    </source>
</evidence>
<sequence>MSKTLVIVESPAKAKSISKYLGRNFTVKASMGHLRDLPKSQFAVDVENNFTPKYIAIRGKGDIIKDLRSSVKKVDRVLLASDPDREGEAIAWHLTKLLDIDEHTPCRIEFNEITKNAIQQAVKHPRPIDIDRVNAQQARRILDRLVGYNLSPLLWRKIKKGLSAGRVQSVAVRLICDREEEIQAFIPEEYWTLTAKFVKAGKSPFEAKLNKYQNKKIEIANKESMERILADLQGASYQVTNITRKEKLRNPAAPFTTSSLQQEASRKLNFTSRKTMVVAQQLYEGIELGKQGPMGLVTYIRTDSTRVSETAVEEARGFILERFGPAYLPKEPRQTVAKGKVQDAHEAIRPTSVSLEPESVKQYLTNDQYKLYKLIWARFVASQMASAIIDTTSIDIAAGDYSFRASGSIVKFPGFMQVYIEGNDDGSKDEEKLLPEMNEGDKLEAKSLTPKQHFTQPPPRYTDATLVKTLEEKGIGRPSTYAPIVETIQKRGYVVRENKQFYPTELGMIVVEMLKNHFPDIINVEFTADMEEKLDQIAEGDQEWSEVLREFYLPFKETLEKAEEVIGKVKVADEVSEEICEQCGKNMVIKLGRFGKFLACPGFPECRNTKPLLEPTGVACPKCDGEMVIRRSKKGRKFYGCSKYPECQFVTWDAPTNEKCPHCGFMMVEKNSRGKEKQLLCANEECPSKGMAGADDTDTKQGKSTTKAATKTAAKKTTKTAAKGAHSKETPPTTIVAKAANRQEE</sequence>
<dbReference type="KEGG" id="dfg:B0537_09840"/>
<dbReference type="InterPro" id="IPR028612">
    <property type="entry name" value="Topoisom_1_IA"/>
</dbReference>
<dbReference type="GO" id="GO:0006265">
    <property type="term" value="P:DNA topological change"/>
    <property type="evidence" value="ECO:0007669"/>
    <property type="project" value="UniProtKB-UniRule"/>
</dbReference>
<dbReference type="STRING" id="1833852.B0537_09840"/>
<dbReference type="GO" id="GO:0008270">
    <property type="term" value="F:zinc ion binding"/>
    <property type="evidence" value="ECO:0007669"/>
    <property type="project" value="UniProtKB-KW"/>
</dbReference>
<feature type="site" description="Interaction with DNA" evidence="10">
    <location>
        <position position="33"/>
    </location>
</feature>
<dbReference type="GO" id="GO:0005694">
    <property type="term" value="C:chromosome"/>
    <property type="evidence" value="ECO:0007669"/>
    <property type="project" value="InterPro"/>
</dbReference>
<dbReference type="PROSITE" id="PS50880">
    <property type="entry name" value="TOPRIM"/>
    <property type="match status" value="1"/>
</dbReference>
<keyword evidence="15" id="KW-1185">Reference proteome</keyword>
<evidence type="ECO:0000259" key="12">
    <source>
        <dbReference type="PROSITE" id="PS50880"/>
    </source>
</evidence>
<dbReference type="Gene3D" id="1.10.290.10">
    <property type="entry name" value="Topoisomerase I, domain 4"/>
    <property type="match status" value="1"/>
</dbReference>
<feature type="site" description="Interaction with DNA" evidence="10">
    <location>
        <position position="301"/>
    </location>
</feature>
<evidence type="ECO:0000259" key="13">
    <source>
        <dbReference type="PROSITE" id="PS52039"/>
    </source>
</evidence>
<feature type="site" description="Interaction with DNA" evidence="10">
    <location>
        <position position="148"/>
    </location>
</feature>
<dbReference type="PRINTS" id="PR00417">
    <property type="entry name" value="PRTPISMRASEI"/>
</dbReference>
<dbReference type="InterPro" id="IPR013824">
    <property type="entry name" value="Topo_IA_cen_sub1"/>
</dbReference>
<dbReference type="InterPro" id="IPR013826">
    <property type="entry name" value="Topo_IA_cen_sub3"/>
</dbReference>
<keyword evidence="9 10" id="KW-0413">Isomerase</keyword>
<dbReference type="CDD" id="cd00186">
    <property type="entry name" value="TOP1Ac"/>
    <property type="match status" value="1"/>
</dbReference>
<feature type="region of interest" description="Interaction with DNA" evidence="10">
    <location>
        <begin position="163"/>
        <end position="168"/>
    </location>
</feature>
<evidence type="ECO:0000256" key="7">
    <source>
        <dbReference type="ARBA" id="ARBA00023029"/>
    </source>
</evidence>
<feature type="site" description="Interaction with DNA" evidence="10">
    <location>
        <position position="143"/>
    </location>
</feature>
<dbReference type="SMART" id="SM00493">
    <property type="entry name" value="TOPRIM"/>
    <property type="match status" value="1"/>
</dbReference>
<name>A0A1S6IX52_9FIRM</name>
<evidence type="ECO:0000256" key="3">
    <source>
        <dbReference type="ARBA" id="ARBA00022723"/>
    </source>
</evidence>
<dbReference type="SUPFAM" id="SSF56712">
    <property type="entry name" value="Prokaryotic type I DNA topoisomerase"/>
    <property type="match status" value="1"/>
</dbReference>
<dbReference type="NCBIfam" id="TIGR01051">
    <property type="entry name" value="topA_bact"/>
    <property type="match status" value="1"/>
</dbReference>
<dbReference type="InterPro" id="IPR000380">
    <property type="entry name" value="Topo_IA"/>
</dbReference>
<dbReference type="Pfam" id="PF01131">
    <property type="entry name" value="Topoisom_bac"/>
    <property type="match status" value="1"/>
</dbReference>
<organism evidence="14 15">
    <name type="scientific">Desulforamulus ferrireducens</name>
    <dbReference type="NCBI Taxonomy" id="1833852"/>
    <lineage>
        <taxon>Bacteria</taxon>
        <taxon>Bacillati</taxon>
        <taxon>Bacillota</taxon>
        <taxon>Clostridia</taxon>
        <taxon>Eubacteriales</taxon>
        <taxon>Peptococcaceae</taxon>
        <taxon>Desulforamulus</taxon>
    </lineage>
</organism>
<evidence type="ECO:0000256" key="10">
    <source>
        <dbReference type="HAMAP-Rule" id="MF_00952"/>
    </source>
</evidence>
<dbReference type="SUPFAM" id="SSF57783">
    <property type="entry name" value="Zinc beta-ribbon"/>
    <property type="match status" value="2"/>
</dbReference>
<gene>
    <name evidence="10" type="primary">topA</name>
    <name evidence="14" type="ORF">B0537_09840</name>
</gene>
<comment type="similarity">
    <text evidence="2 10">Belongs to the type IA topoisomerase family.</text>
</comment>
<dbReference type="Gene3D" id="2.70.20.10">
    <property type="entry name" value="Topoisomerase I, domain 3"/>
    <property type="match status" value="1"/>
</dbReference>
<evidence type="ECO:0000256" key="1">
    <source>
        <dbReference type="ARBA" id="ARBA00000213"/>
    </source>
</evidence>
<dbReference type="PROSITE" id="PS00396">
    <property type="entry name" value="TOPO_IA_1"/>
    <property type="match status" value="1"/>
</dbReference>
<evidence type="ECO:0000256" key="6">
    <source>
        <dbReference type="ARBA" id="ARBA00022842"/>
    </source>
</evidence>
<dbReference type="InterPro" id="IPR005733">
    <property type="entry name" value="TopoI_bac-type"/>
</dbReference>
<dbReference type="Proteomes" id="UP000189464">
    <property type="component" value="Chromosome"/>
</dbReference>
<dbReference type="PANTHER" id="PTHR42785">
    <property type="entry name" value="DNA TOPOISOMERASE, TYPE IA, CORE"/>
    <property type="match status" value="1"/>
</dbReference>
<dbReference type="Gene3D" id="1.10.460.10">
    <property type="entry name" value="Topoisomerase I, domain 2"/>
    <property type="match status" value="1"/>
</dbReference>
<dbReference type="InterPro" id="IPR023406">
    <property type="entry name" value="Topo_IA_AS"/>
</dbReference>
<evidence type="ECO:0000256" key="8">
    <source>
        <dbReference type="ARBA" id="ARBA00023125"/>
    </source>
</evidence>
<dbReference type="InterPro" id="IPR013825">
    <property type="entry name" value="Topo_IA_cen_sub2"/>
</dbReference>
<feature type="site" description="Interaction with DNA" evidence="10">
    <location>
        <position position="139"/>
    </location>
</feature>
<keyword evidence="8 10" id="KW-0238">DNA-binding</keyword>
<comment type="catalytic activity">
    <reaction evidence="1 10">
        <text>ATP-independent breakage of single-stranded DNA, followed by passage and rejoining.</text>
        <dbReference type="EC" id="5.6.2.1"/>
    </reaction>
</comment>
<keyword evidence="5" id="KW-0862">Zinc</keyword>
<dbReference type="AlphaFoldDB" id="A0A1S6IX52"/>
<dbReference type="InterPro" id="IPR006171">
    <property type="entry name" value="TOPRIM_dom"/>
</dbReference>
<keyword evidence="4" id="KW-0863">Zinc-finger</keyword>
<dbReference type="SMART" id="SM00436">
    <property type="entry name" value="TOP1Bc"/>
    <property type="match status" value="1"/>
</dbReference>
<dbReference type="Pfam" id="PF01396">
    <property type="entry name" value="Zn_ribbon_Top1"/>
    <property type="match status" value="3"/>
</dbReference>
<dbReference type="InterPro" id="IPR003601">
    <property type="entry name" value="Topo_IA_2"/>
</dbReference>
<evidence type="ECO:0000256" key="9">
    <source>
        <dbReference type="ARBA" id="ARBA00023235"/>
    </source>
</evidence>
<dbReference type="HAMAP" id="MF_00952">
    <property type="entry name" value="Topoisom_1_prok"/>
    <property type="match status" value="1"/>
</dbReference>
<feature type="domain" description="Topo IA-type catalytic" evidence="13">
    <location>
        <begin position="129"/>
        <end position="559"/>
    </location>
</feature>
<dbReference type="InterPro" id="IPR013497">
    <property type="entry name" value="Topo_IA_cen"/>
</dbReference>
<evidence type="ECO:0000313" key="15">
    <source>
        <dbReference type="Proteomes" id="UP000189464"/>
    </source>
</evidence>
<dbReference type="CDD" id="cd03363">
    <property type="entry name" value="TOPRIM_TopoIA_TopoI"/>
    <property type="match status" value="1"/>
</dbReference>
<feature type="site" description="Interaction with DNA" evidence="10">
    <location>
        <position position="140"/>
    </location>
</feature>
<dbReference type="Pfam" id="PF01751">
    <property type="entry name" value="Toprim"/>
    <property type="match status" value="1"/>
</dbReference>
<dbReference type="SMART" id="SM00437">
    <property type="entry name" value="TOP1Ac"/>
    <property type="match status" value="1"/>
</dbReference>
<feature type="site" description="Interaction with DNA" evidence="10">
    <location>
        <position position="155"/>
    </location>
</feature>
<dbReference type="GO" id="GO:0003917">
    <property type="term" value="F:DNA topoisomerase type I (single strand cut, ATP-independent) activity"/>
    <property type="evidence" value="ECO:0007669"/>
    <property type="project" value="UniProtKB-UniRule"/>
</dbReference>
<keyword evidence="7 10" id="KW-0799">Topoisomerase</keyword>
<feature type="region of interest" description="Disordered" evidence="11">
    <location>
        <begin position="691"/>
        <end position="745"/>
    </location>
</feature>
<comment type="subunit">
    <text evidence="10">Monomer.</text>
</comment>
<dbReference type="Gene3D" id="3.40.50.140">
    <property type="match status" value="1"/>
</dbReference>
<feature type="active site" description="O-(5'-phospho-DNA)-tyrosine intermediate" evidence="10">
    <location>
        <position position="299"/>
    </location>
</feature>
<dbReference type="Gene3D" id="3.30.65.10">
    <property type="entry name" value="Bacterial Topoisomerase I, domain 1"/>
    <property type="match status" value="2"/>
</dbReference>
<reference evidence="14 15" key="1">
    <citation type="journal article" date="2016" name="Int. J. Syst. Evol. Microbiol.">
        <title>Desulfotomaculum ferrireducens sp. nov., a moderately thermophilic sulfate-reducing and dissimilatory Fe(III)-reducing bacterium isolated from compost.</title>
        <authorList>
            <person name="Yang G."/>
            <person name="Guo J."/>
            <person name="Zhuang L."/>
            <person name="Yuan Y."/>
            <person name="Zhou S."/>
        </authorList>
    </citation>
    <scope>NUCLEOTIDE SEQUENCE [LARGE SCALE GENOMIC DNA]</scope>
    <source>
        <strain evidence="14 15">GSS09</strain>
    </source>
</reference>
<evidence type="ECO:0000256" key="2">
    <source>
        <dbReference type="ARBA" id="ARBA00009446"/>
    </source>
</evidence>